<reference evidence="3" key="1">
    <citation type="submission" date="2025-08" db="UniProtKB">
        <authorList>
            <consortium name="Ensembl"/>
        </authorList>
    </citation>
    <scope>IDENTIFICATION</scope>
</reference>
<dbReference type="PROSITE" id="PS50238">
    <property type="entry name" value="RHOGAP"/>
    <property type="match status" value="1"/>
</dbReference>
<feature type="compositionally biased region" description="Acidic residues" evidence="1">
    <location>
        <begin position="396"/>
        <end position="412"/>
    </location>
</feature>
<feature type="region of interest" description="Disordered" evidence="1">
    <location>
        <begin position="302"/>
        <end position="327"/>
    </location>
</feature>
<proteinExistence type="predicted"/>
<feature type="region of interest" description="Disordered" evidence="1">
    <location>
        <begin position="750"/>
        <end position="780"/>
    </location>
</feature>
<dbReference type="AlphaFoldDB" id="A0A8C3C058"/>
<dbReference type="GO" id="GO:0007165">
    <property type="term" value="P:signal transduction"/>
    <property type="evidence" value="ECO:0007669"/>
    <property type="project" value="InterPro"/>
</dbReference>
<feature type="compositionally biased region" description="Low complexity" evidence="1">
    <location>
        <begin position="80"/>
        <end position="98"/>
    </location>
</feature>
<feature type="compositionally biased region" description="Pro residues" evidence="1">
    <location>
        <begin position="764"/>
        <end position="773"/>
    </location>
</feature>
<reference evidence="3" key="2">
    <citation type="submission" date="2025-09" db="UniProtKB">
        <authorList>
            <consortium name="Ensembl"/>
        </authorList>
    </citation>
    <scope>IDENTIFICATION</scope>
</reference>
<evidence type="ECO:0000313" key="3">
    <source>
        <dbReference type="Ensembl" id="ENSCMMP00000014042.1"/>
    </source>
</evidence>
<dbReference type="Gene3D" id="1.10.555.10">
    <property type="entry name" value="Rho GTPase activation protein"/>
    <property type="match status" value="1"/>
</dbReference>
<evidence type="ECO:0000313" key="4">
    <source>
        <dbReference type="Proteomes" id="UP000694556"/>
    </source>
</evidence>
<keyword evidence="4" id="KW-1185">Reference proteome</keyword>
<dbReference type="PANTHER" id="PTHR12659:SF3">
    <property type="entry name" value="STAR-RELATED LIPID TRANSFER PROTEIN 8"/>
    <property type="match status" value="1"/>
</dbReference>
<dbReference type="Ensembl" id="ENSCMMT00000015474.1">
    <property type="protein sequence ID" value="ENSCMMP00000014042.1"/>
    <property type="gene ID" value="ENSCMMG00000008947.1"/>
</dbReference>
<protein>
    <submittedName>
        <fullName evidence="3">StAR related lipid transfer domain containing 8</fullName>
    </submittedName>
</protein>
<dbReference type="Pfam" id="PF00620">
    <property type="entry name" value="RhoGAP"/>
    <property type="match status" value="1"/>
</dbReference>
<feature type="compositionally biased region" description="Basic and acidic residues" evidence="1">
    <location>
        <begin position="147"/>
        <end position="166"/>
    </location>
</feature>
<name>A0A8C3C058_CAIMO</name>
<feature type="domain" description="Rho-GAP" evidence="2">
    <location>
        <begin position="479"/>
        <end position="678"/>
    </location>
</feature>
<feature type="region of interest" description="Disordered" evidence="1">
    <location>
        <begin position="80"/>
        <end position="202"/>
    </location>
</feature>
<feature type="compositionally biased region" description="Low complexity" evidence="1">
    <location>
        <begin position="750"/>
        <end position="763"/>
    </location>
</feature>
<dbReference type="SMART" id="SM00324">
    <property type="entry name" value="RhoGAP"/>
    <property type="match status" value="1"/>
</dbReference>
<feature type="compositionally biased region" description="Basic residues" evidence="1">
    <location>
        <begin position="136"/>
        <end position="146"/>
    </location>
</feature>
<dbReference type="InterPro" id="IPR008936">
    <property type="entry name" value="Rho_GTPase_activation_prot"/>
</dbReference>
<dbReference type="PANTHER" id="PTHR12659">
    <property type="entry name" value="RHO-TYPE GTPASE ACTIVATING PROTEIN"/>
    <property type="match status" value="1"/>
</dbReference>
<organism evidence="3 4">
    <name type="scientific">Cairina moschata</name>
    <name type="common">Muscovy duck</name>
    <dbReference type="NCBI Taxonomy" id="8855"/>
    <lineage>
        <taxon>Eukaryota</taxon>
        <taxon>Metazoa</taxon>
        <taxon>Chordata</taxon>
        <taxon>Craniata</taxon>
        <taxon>Vertebrata</taxon>
        <taxon>Euteleostomi</taxon>
        <taxon>Archelosauria</taxon>
        <taxon>Archosauria</taxon>
        <taxon>Dinosauria</taxon>
        <taxon>Saurischia</taxon>
        <taxon>Theropoda</taxon>
        <taxon>Coelurosauria</taxon>
        <taxon>Aves</taxon>
        <taxon>Neognathae</taxon>
        <taxon>Galloanserae</taxon>
        <taxon>Anseriformes</taxon>
        <taxon>Anatidae</taxon>
        <taxon>Anatinae</taxon>
        <taxon>Cairina</taxon>
    </lineage>
</organism>
<evidence type="ECO:0000259" key="2">
    <source>
        <dbReference type="PROSITE" id="PS50238"/>
    </source>
</evidence>
<dbReference type="GO" id="GO:0005096">
    <property type="term" value="F:GTPase activator activity"/>
    <property type="evidence" value="ECO:0007669"/>
    <property type="project" value="TreeGrafter"/>
</dbReference>
<feature type="region of interest" description="Disordered" evidence="1">
    <location>
        <begin position="393"/>
        <end position="422"/>
    </location>
</feature>
<feature type="compositionally biased region" description="Low complexity" evidence="1">
    <location>
        <begin position="317"/>
        <end position="327"/>
    </location>
</feature>
<sequence>EPWHSDSSFCVSPNEDSEEEDLCAISNRWAFQRESKRWSRVGSVDVLSQASEAPNCAMRQASSRESVLTDLSTNLEAVSLHSSVSTGSTSGTPGIVVTPPEPSPARDAAAVAQPGRSSSARSLAEPPSGREGPKEKLKKRRSRSFLKRIESLRRKDKEKAGPDEKGVPSSGSMAKPGWDPAKSNGDLTGTKGSSPKRGAAASFHGKKHFFSVSYRTNRLLGSGRGKGSPESKRTGVYLEDYEAAVGAGGTWAAGERQPRPACRGDCLVYVPRDHKPGTFPKSLSIESLCPLGSSSLTGWKAGGERGGLAGGGGGSSSSGEGSASPRGFTCRRRGSCSSLGSRASVYDNVPELGSAEELAKLDGEVTYQNLDDILQHMWGLQQKVELWYKAISPGLDGEDGGEEEEEEEETDSGGEPTFPSNLHFEERSMSDVGTSASDFDSTGNSLNEAEELEMRERGGRGCLWEFCISRCVLGCPAAGLLSGTARQGQGQPCLASQRGSLFPQVGIFRKSGVKSRIQALRHMNETSPDNVNYKGQSAYDVADLLKQYFRDLPEPIFTSKLTDTFLQIYQFVSKEQRLQAVQAAIILMPDENREVLQTLLYFLSDIASAEENQMTAGNLAVCLAPSLFHLNVSKKESTSPRAMHRRGTVGKPDQKDLNENMAATQGLSHMITDCKKLFQVGLSRRVSYMAADAYPHPLADFVCQGESKDLHSYFEQSIQNLLKESSEKFKGWLSTPGPLNTELSCKKVSATAHGASSPAARAALPPPPIPSHAPPSQRLC</sequence>
<dbReference type="GO" id="GO:0035023">
    <property type="term" value="P:regulation of Rho protein signal transduction"/>
    <property type="evidence" value="ECO:0007669"/>
    <property type="project" value="TreeGrafter"/>
</dbReference>
<dbReference type="Proteomes" id="UP000694556">
    <property type="component" value="Unassembled WGS sequence"/>
</dbReference>
<dbReference type="InterPro" id="IPR000198">
    <property type="entry name" value="RhoGAP_dom"/>
</dbReference>
<feature type="compositionally biased region" description="Gly residues" evidence="1">
    <location>
        <begin position="302"/>
        <end position="316"/>
    </location>
</feature>
<dbReference type="SUPFAM" id="SSF48350">
    <property type="entry name" value="GTPase activation domain, GAP"/>
    <property type="match status" value="1"/>
</dbReference>
<evidence type="ECO:0000256" key="1">
    <source>
        <dbReference type="SAM" id="MobiDB-lite"/>
    </source>
</evidence>
<accession>A0A8C3C058</accession>
<dbReference type="GO" id="GO:0030036">
    <property type="term" value="P:actin cytoskeleton organization"/>
    <property type="evidence" value="ECO:0007669"/>
    <property type="project" value="TreeGrafter"/>
</dbReference>